<evidence type="ECO:0000313" key="1">
    <source>
        <dbReference type="EMBL" id="EKM29534.1"/>
    </source>
</evidence>
<dbReference type="AlphaFoldDB" id="A0A454CT11"/>
<gene>
    <name evidence="1" type="ORF">VCHENC02_4659</name>
</gene>
<dbReference type="EMBL" id="AJSR01002046">
    <property type="protein sequence ID" value="EKM29534.1"/>
    <property type="molecule type" value="Genomic_DNA"/>
</dbReference>
<evidence type="ECO:0000313" key="2">
    <source>
        <dbReference type="Proteomes" id="UP000008367"/>
    </source>
</evidence>
<feature type="non-terminal residue" evidence="1">
    <location>
        <position position="1"/>
    </location>
</feature>
<protein>
    <submittedName>
        <fullName evidence="1">Uncharacterized protein</fullName>
    </submittedName>
</protein>
<comment type="caution">
    <text evidence="1">The sequence shown here is derived from an EMBL/GenBank/DDBJ whole genome shotgun (WGS) entry which is preliminary data.</text>
</comment>
<sequence length="33" mass="3912">QKEVALFSMKLSPMVKSLRWKFKSTLNGVSQRW</sequence>
<dbReference type="Proteomes" id="UP000008367">
    <property type="component" value="Unassembled WGS sequence"/>
</dbReference>
<reference evidence="1 2" key="1">
    <citation type="submission" date="2012-10" db="EMBL/GenBank/DDBJ databases">
        <title>Genome sequence of Vibrio Cholerae HENC-02.</title>
        <authorList>
            <person name="Eppinger M."/>
            <person name="Hasan N.A."/>
            <person name="Sengamalay N."/>
            <person name="Hine E."/>
            <person name="Su Q."/>
            <person name="Daugherty S.C."/>
            <person name="Young S."/>
            <person name="Sadzewicz L."/>
            <person name="Tallon L."/>
            <person name="Cebula T.A."/>
            <person name="Ravel J."/>
            <person name="Colwell R.R."/>
        </authorList>
    </citation>
    <scope>NUCLEOTIDE SEQUENCE [LARGE SCALE GENOMIC DNA]</scope>
    <source>
        <strain evidence="1 2">HENC-02</strain>
    </source>
</reference>
<accession>A0A454CT11</accession>
<name>A0A454CT11_VIBHA</name>
<proteinExistence type="predicted"/>
<organism evidence="1 2">
    <name type="scientific">Vibrio harveyi</name>
    <name type="common">Beneckea harveyi</name>
    <dbReference type="NCBI Taxonomy" id="669"/>
    <lineage>
        <taxon>Bacteria</taxon>
        <taxon>Pseudomonadati</taxon>
        <taxon>Pseudomonadota</taxon>
        <taxon>Gammaproteobacteria</taxon>
        <taxon>Vibrionales</taxon>
        <taxon>Vibrionaceae</taxon>
        <taxon>Vibrio</taxon>
    </lineage>
</organism>